<dbReference type="PROSITE" id="PS51996">
    <property type="entry name" value="TR_MART"/>
    <property type="match status" value="1"/>
</dbReference>
<gene>
    <name evidence="2" type="ORF">GPM918_LOCUS17014</name>
    <name evidence="3" type="ORF">OVA965_LOCUS22856</name>
    <name evidence="4" type="ORF">SRO942_LOCUS17010</name>
    <name evidence="5" type="ORF">TMI583_LOCUS23574</name>
</gene>
<evidence type="ECO:0000256" key="1">
    <source>
        <dbReference type="SAM" id="SignalP"/>
    </source>
</evidence>
<feature type="chain" id="PRO_5036410465" description="NAD(+)--protein-arginine ADP-ribosyltransferase" evidence="1">
    <location>
        <begin position="21"/>
        <end position="273"/>
    </location>
</feature>
<organism evidence="2 6">
    <name type="scientific">Didymodactylos carnosus</name>
    <dbReference type="NCBI Taxonomy" id="1234261"/>
    <lineage>
        <taxon>Eukaryota</taxon>
        <taxon>Metazoa</taxon>
        <taxon>Spiralia</taxon>
        <taxon>Gnathifera</taxon>
        <taxon>Rotifera</taxon>
        <taxon>Eurotatoria</taxon>
        <taxon>Bdelloidea</taxon>
        <taxon>Philodinida</taxon>
        <taxon>Philodinidae</taxon>
        <taxon>Didymodactylos</taxon>
    </lineage>
</organism>
<proteinExistence type="predicted"/>
<reference evidence="2" key="1">
    <citation type="submission" date="2021-02" db="EMBL/GenBank/DDBJ databases">
        <authorList>
            <person name="Nowell W R."/>
        </authorList>
    </citation>
    <scope>NUCLEOTIDE SEQUENCE</scope>
</reference>
<evidence type="ECO:0008006" key="7">
    <source>
        <dbReference type="Google" id="ProtNLM"/>
    </source>
</evidence>
<accession>A0A814LMK0</accession>
<dbReference type="Proteomes" id="UP000663829">
    <property type="component" value="Unassembled WGS sequence"/>
</dbReference>
<evidence type="ECO:0000313" key="4">
    <source>
        <dbReference type="EMBL" id="CAF3833389.1"/>
    </source>
</evidence>
<dbReference type="EMBL" id="CAJOBA010034575">
    <property type="protein sequence ID" value="CAF3988113.1"/>
    <property type="molecule type" value="Genomic_DNA"/>
</dbReference>
<evidence type="ECO:0000313" key="5">
    <source>
        <dbReference type="EMBL" id="CAF3988113.1"/>
    </source>
</evidence>
<sequence length="273" mass="32137">MLFSVLNLFLCSLYTHDVVADPLTIREQNIAQIKQDREKIKEFTLEEANKYDISEVTPEDFIYSFETIVDDSMSDFEFYQLRKKGLTDYEYRFQIKMEYGLIMKRILRSRSDNTLTVFEQIAIMFYTGPPYLLINHILRIGNIQIEHKPFLHALITGLSKLPVITSKENGPLYREDVMEQCRLREHQVGKIVLYTGITSTTKLQSIKGREMKCNIILQEYRTARSIKHLSLDHTKHQEEFVFVPGTIFEVMKKEQTRDGSSKIFMEERLITEL</sequence>
<evidence type="ECO:0000313" key="3">
    <source>
        <dbReference type="EMBL" id="CAF1176830.1"/>
    </source>
</evidence>
<dbReference type="AlphaFoldDB" id="A0A814LMK0"/>
<dbReference type="Proteomes" id="UP000682733">
    <property type="component" value="Unassembled WGS sequence"/>
</dbReference>
<dbReference type="SUPFAM" id="SSF56399">
    <property type="entry name" value="ADP-ribosylation"/>
    <property type="match status" value="1"/>
</dbReference>
<dbReference type="Proteomes" id="UP000677228">
    <property type="component" value="Unassembled WGS sequence"/>
</dbReference>
<dbReference type="EMBL" id="CAJNOQ010004585">
    <property type="protein sequence ID" value="CAF1065731.1"/>
    <property type="molecule type" value="Genomic_DNA"/>
</dbReference>
<dbReference type="EMBL" id="CAJNOK010013047">
    <property type="protein sequence ID" value="CAF1176830.1"/>
    <property type="molecule type" value="Genomic_DNA"/>
</dbReference>
<feature type="signal peptide" evidence="1">
    <location>
        <begin position="1"/>
        <end position="20"/>
    </location>
</feature>
<keyword evidence="1" id="KW-0732">Signal</keyword>
<evidence type="ECO:0000313" key="2">
    <source>
        <dbReference type="EMBL" id="CAF1065731.1"/>
    </source>
</evidence>
<name>A0A814LMK0_9BILA</name>
<dbReference type="Proteomes" id="UP000681722">
    <property type="component" value="Unassembled WGS sequence"/>
</dbReference>
<comment type="caution">
    <text evidence="2">The sequence shown here is derived from an EMBL/GenBank/DDBJ whole genome shotgun (WGS) entry which is preliminary data.</text>
</comment>
<dbReference type="Gene3D" id="3.90.176.10">
    <property type="entry name" value="Toxin ADP-ribosyltransferase, Chain A, domain 1"/>
    <property type="match status" value="1"/>
</dbReference>
<dbReference type="EMBL" id="CAJOBC010004584">
    <property type="protein sequence ID" value="CAF3833389.1"/>
    <property type="molecule type" value="Genomic_DNA"/>
</dbReference>
<protein>
    <recommendedName>
        <fullName evidence="7">NAD(+)--protein-arginine ADP-ribosyltransferase</fullName>
    </recommendedName>
</protein>
<evidence type="ECO:0000313" key="6">
    <source>
        <dbReference type="Proteomes" id="UP000663829"/>
    </source>
</evidence>
<keyword evidence="6" id="KW-1185">Reference proteome</keyword>